<feature type="transmembrane region" description="Helical" evidence="8">
    <location>
        <begin position="127"/>
        <end position="145"/>
    </location>
</feature>
<evidence type="ECO:0000256" key="1">
    <source>
        <dbReference type="ARBA" id="ARBA00004127"/>
    </source>
</evidence>
<protein>
    <submittedName>
        <fullName evidence="9">Glutathione exchanger</fullName>
    </submittedName>
</protein>
<dbReference type="KEGG" id="spao:SPAR_K03080"/>
<gene>
    <name evidence="9" type="primary">GEX2</name>
    <name evidence="9" type="ORF">SPAR_K03080</name>
</gene>
<feature type="transmembrane region" description="Helical" evidence="8">
    <location>
        <begin position="440"/>
        <end position="462"/>
    </location>
</feature>
<keyword evidence="3" id="KW-0813">Transport</keyword>
<dbReference type="InterPro" id="IPR011701">
    <property type="entry name" value="MFS"/>
</dbReference>
<sequence length="615" mass="68866">MSSGVISSSNDKKCETRQFYEVTEREKHTNDDTYSITSTFFKLKENEIISAQFDSLKYKILLIITSFLCGIGLSLDYTLRSTYTGYATNSYSEHSLLSTVQVVNAVVSVGSQVVFSRLSDYFGRLKLFSIATIFHIMGTIIQSQATSLTMYAIGSVFYNCGYVGVNLLLILILSDFSSLKWRMFYQYTSYWPYIIIPWISGSIITAANPEKNWSWNIAMWAFIYPLSALPIMFLILYMTYKSSKTPELRSLKEQARKEKISGLFRNLMFLIWKLDVVGIVLITVSLGCVLVPLTLANEVSQKWQNPKIIGTLVVGGCLFVIFVFWEAKFARAPLLPFKLLSNRGIWAPLGVTFFNFFTFFISCDYLYPVLLVSMKESSTSAARIVNMPDFVAATASPFYSLLVAKTRKLKLSVIGGCAAWMVCMGLFYQYRGGTGSHGGVIAASIIMGLSGLLCSNSVIVILQAMTTHNRMAVVTGIQYTFSKVGAAVGASVSGAVWTQTMPNQLYKHLGNDTLAEAAYTSPYTFIKKYPWGSPERNAVGESYKYVQRIMMTVGLICTVPFFVFTLFMRDPELIDKATHEEFTEDGLVVLPDQDNIFSQIKALFKRSRSNKEVDG</sequence>
<feature type="transmembrane region" description="Helical" evidence="8">
    <location>
        <begin position="151"/>
        <end position="172"/>
    </location>
</feature>
<dbReference type="InterPro" id="IPR036259">
    <property type="entry name" value="MFS_trans_sf"/>
</dbReference>
<evidence type="ECO:0000313" key="9">
    <source>
        <dbReference type="RefSeq" id="XP_033767723.1"/>
    </source>
</evidence>
<keyword evidence="7 8" id="KW-0472">Membrane</keyword>
<feature type="transmembrane region" description="Helical" evidence="8">
    <location>
        <begin position="345"/>
        <end position="367"/>
    </location>
</feature>
<feature type="transmembrane region" description="Helical" evidence="8">
    <location>
        <begin position="58"/>
        <end position="75"/>
    </location>
</feature>
<dbReference type="AlphaFoldDB" id="A0A8B8UVI0"/>
<dbReference type="GO" id="GO:0005886">
    <property type="term" value="C:plasma membrane"/>
    <property type="evidence" value="ECO:0007669"/>
    <property type="project" value="TreeGrafter"/>
</dbReference>
<proteinExistence type="inferred from homology"/>
<organism evidence="9">
    <name type="scientific">Saccharomyces paradoxus</name>
    <name type="common">Yeast</name>
    <name type="synonym">Saccharomyces douglasii</name>
    <dbReference type="NCBI Taxonomy" id="27291"/>
    <lineage>
        <taxon>Eukaryota</taxon>
        <taxon>Fungi</taxon>
        <taxon>Dikarya</taxon>
        <taxon>Ascomycota</taxon>
        <taxon>Saccharomycotina</taxon>
        <taxon>Saccharomycetes</taxon>
        <taxon>Saccharomycetales</taxon>
        <taxon>Saccharomycetaceae</taxon>
        <taxon>Saccharomyces</taxon>
    </lineage>
</organism>
<keyword evidence="6" id="KW-0406">Ion transport</keyword>
<comment type="similarity">
    <text evidence="2">Belongs to the major facilitator superfamily.</text>
</comment>
<keyword evidence="4 8" id="KW-0812">Transmembrane</keyword>
<evidence type="ECO:0000256" key="4">
    <source>
        <dbReference type="ARBA" id="ARBA00022692"/>
    </source>
</evidence>
<reference evidence="9" key="1">
    <citation type="journal article" date="2017" name="Nat. Genet.">
        <title>Contrasting evolutionary genome dynamics between domesticated and wild yeasts.</title>
        <authorList>
            <person name="Yue J.X."/>
            <person name="Li J."/>
            <person name="Aigrain L."/>
            <person name="Hallin J."/>
            <person name="Persson K."/>
            <person name="Oliver K."/>
            <person name="Bergstrom A."/>
            <person name="Coupland P."/>
            <person name="Warringer J."/>
            <person name="Lagomarsino M.C."/>
            <person name="Fischer G."/>
            <person name="Durbin R."/>
            <person name="Liti G."/>
        </authorList>
    </citation>
    <scope>NUCLEOTIDE SEQUENCE</scope>
    <source>
        <strain evidence="9">CBS432</strain>
    </source>
</reference>
<dbReference type="GeneID" id="54632076"/>
<reference evidence="9" key="3">
    <citation type="submission" date="2025-07" db="EMBL/GenBank/DDBJ databases">
        <authorList>
            <consortium name="NCBI Genome Project"/>
        </authorList>
    </citation>
    <scope>NUCLEOTIDE SEQUENCE</scope>
    <source>
        <strain evidence="9">CBS432</strain>
    </source>
</reference>
<reference evidence="9" key="4">
    <citation type="submission" date="2025-08" db="UniProtKB">
        <authorList>
            <consortium name="RefSeq"/>
        </authorList>
    </citation>
    <scope>IDENTIFICATION</scope>
    <source>
        <strain evidence="9">CBS432</strain>
    </source>
</reference>
<dbReference type="CDD" id="cd17322">
    <property type="entry name" value="MFS_ARN_like"/>
    <property type="match status" value="1"/>
</dbReference>
<keyword evidence="5 8" id="KW-1133">Transmembrane helix</keyword>
<dbReference type="PANTHER" id="PTHR23501">
    <property type="entry name" value="MAJOR FACILITATOR SUPERFAMILY"/>
    <property type="match status" value="1"/>
</dbReference>
<feature type="transmembrane region" description="Helical" evidence="8">
    <location>
        <begin position="411"/>
        <end position="428"/>
    </location>
</feature>
<dbReference type="OrthoDB" id="4045493at2759"/>
<feature type="transmembrane region" description="Helical" evidence="8">
    <location>
        <begin position="387"/>
        <end position="404"/>
    </location>
</feature>
<dbReference type="GO" id="GO:0005768">
    <property type="term" value="C:endosome"/>
    <property type="evidence" value="ECO:0007669"/>
    <property type="project" value="TreeGrafter"/>
</dbReference>
<dbReference type="GO" id="GO:0005774">
    <property type="term" value="C:vacuolar membrane"/>
    <property type="evidence" value="ECO:0007669"/>
    <property type="project" value="TreeGrafter"/>
</dbReference>
<feature type="transmembrane region" description="Helical" evidence="8">
    <location>
        <begin position="184"/>
        <end position="205"/>
    </location>
</feature>
<evidence type="ECO:0000256" key="5">
    <source>
        <dbReference type="ARBA" id="ARBA00022989"/>
    </source>
</evidence>
<feature type="transmembrane region" description="Helical" evidence="8">
    <location>
        <begin position="274"/>
        <end position="296"/>
    </location>
</feature>
<dbReference type="Gene3D" id="1.20.1250.20">
    <property type="entry name" value="MFS general substrate transporter like domains"/>
    <property type="match status" value="2"/>
</dbReference>
<dbReference type="FunFam" id="1.20.1250.20:FF:000197">
    <property type="entry name" value="Siderophore iron transporter 1"/>
    <property type="match status" value="1"/>
</dbReference>
<dbReference type="GO" id="GO:0015343">
    <property type="term" value="F:siderophore-iron transmembrane transporter activity"/>
    <property type="evidence" value="ECO:0007669"/>
    <property type="project" value="TreeGrafter"/>
</dbReference>
<dbReference type="RefSeq" id="XP_033767723.1">
    <property type="nucleotide sequence ID" value="XM_033911832.1"/>
</dbReference>
<accession>A0A8B8UVI0</accession>
<dbReference type="Pfam" id="PF07690">
    <property type="entry name" value="MFS_1"/>
    <property type="match status" value="1"/>
</dbReference>
<feature type="transmembrane region" description="Helical" evidence="8">
    <location>
        <begin position="308"/>
        <end position="325"/>
    </location>
</feature>
<feature type="transmembrane region" description="Helical" evidence="8">
    <location>
        <begin position="217"/>
        <end position="240"/>
    </location>
</feature>
<evidence type="ECO:0000256" key="3">
    <source>
        <dbReference type="ARBA" id="ARBA00022448"/>
    </source>
</evidence>
<dbReference type="SUPFAM" id="SSF103473">
    <property type="entry name" value="MFS general substrate transporter"/>
    <property type="match status" value="1"/>
</dbReference>
<evidence type="ECO:0000256" key="8">
    <source>
        <dbReference type="SAM" id="Phobius"/>
    </source>
</evidence>
<feature type="transmembrane region" description="Helical" evidence="8">
    <location>
        <begin position="549"/>
        <end position="568"/>
    </location>
</feature>
<reference evidence="9" key="2">
    <citation type="submission" date="2020-01" db="EMBL/GenBank/DDBJ databases">
        <title>Population-level Yeast Reference Genomes.</title>
        <authorList>
            <person name="Yue J.-X."/>
        </authorList>
    </citation>
    <scope>NUCLEOTIDE SEQUENCE</scope>
    <source>
        <strain evidence="9">CBS432</strain>
    </source>
</reference>
<dbReference type="PANTHER" id="PTHR23501:SF92">
    <property type="entry name" value="GLUTATHIONE EXCHANGER 1-RELATED"/>
    <property type="match status" value="1"/>
</dbReference>
<dbReference type="VEuPathDB" id="FungiDB:SPAR_K03080"/>
<evidence type="ECO:0000256" key="2">
    <source>
        <dbReference type="ARBA" id="ARBA00008335"/>
    </source>
</evidence>
<comment type="subcellular location">
    <subcellularLocation>
        <location evidence="1">Endomembrane system</location>
        <topology evidence="1">Multi-pass membrane protein</topology>
    </subcellularLocation>
</comment>
<name>A0A8B8UVI0_SACPA</name>
<evidence type="ECO:0000256" key="7">
    <source>
        <dbReference type="ARBA" id="ARBA00023136"/>
    </source>
</evidence>
<evidence type="ECO:0000256" key="6">
    <source>
        <dbReference type="ARBA" id="ARBA00023065"/>
    </source>
</evidence>